<sequence>MPAKIEPWQHLRLGISTDWEIFLSFFESHQELVTGRLNTATGRETYKKLWKELSLQLNSARYGVKTTEKWQKNQISVDIEITVDYRLRVKSTRIETLESLACTGHTIAGSISFVESPGDRATAATDIKTFSYESSDIIFEGFISNNKRGIAKRVCHKSNVEEEANDSLLANEFSVEYIALMADSFGDTSLII</sequence>
<dbReference type="AlphaFoldDB" id="A0AAV8V7F6"/>
<gene>
    <name evidence="1" type="ORF">NQ315_000449</name>
</gene>
<comment type="caution">
    <text evidence="1">The sequence shown here is derived from an EMBL/GenBank/DDBJ whole genome shotgun (WGS) entry which is preliminary data.</text>
</comment>
<reference evidence="1 2" key="1">
    <citation type="journal article" date="2023" name="Insect Mol. Biol.">
        <title>Genome sequencing provides insights into the evolution of gene families encoding plant cell wall-degrading enzymes in longhorned beetles.</title>
        <authorList>
            <person name="Shin N.R."/>
            <person name="Okamura Y."/>
            <person name="Kirsch R."/>
            <person name="Pauchet Y."/>
        </authorList>
    </citation>
    <scope>NUCLEOTIDE SEQUENCE [LARGE SCALE GENOMIC DNA]</scope>
    <source>
        <strain evidence="1">EAD_L_NR</strain>
    </source>
</reference>
<keyword evidence="2" id="KW-1185">Reference proteome</keyword>
<dbReference type="Proteomes" id="UP001159042">
    <property type="component" value="Unassembled WGS sequence"/>
</dbReference>
<protein>
    <submittedName>
        <fullName evidence="1">Uncharacterized protein</fullName>
    </submittedName>
</protein>
<accession>A0AAV8V7F6</accession>
<dbReference type="EMBL" id="JANEYG010000363">
    <property type="protein sequence ID" value="KAJ8910047.1"/>
    <property type="molecule type" value="Genomic_DNA"/>
</dbReference>
<evidence type="ECO:0000313" key="1">
    <source>
        <dbReference type="EMBL" id="KAJ8910047.1"/>
    </source>
</evidence>
<name>A0AAV8V7F6_9CUCU</name>
<evidence type="ECO:0000313" key="2">
    <source>
        <dbReference type="Proteomes" id="UP001159042"/>
    </source>
</evidence>
<proteinExistence type="predicted"/>
<organism evidence="1 2">
    <name type="scientific">Exocentrus adspersus</name>
    <dbReference type="NCBI Taxonomy" id="1586481"/>
    <lineage>
        <taxon>Eukaryota</taxon>
        <taxon>Metazoa</taxon>
        <taxon>Ecdysozoa</taxon>
        <taxon>Arthropoda</taxon>
        <taxon>Hexapoda</taxon>
        <taxon>Insecta</taxon>
        <taxon>Pterygota</taxon>
        <taxon>Neoptera</taxon>
        <taxon>Endopterygota</taxon>
        <taxon>Coleoptera</taxon>
        <taxon>Polyphaga</taxon>
        <taxon>Cucujiformia</taxon>
        <taxon>Chrysomeloidea</taxon>
        <taxon>Cerambycidae</taxon>
        <taxon>Lamiinae</taxon>
        <taxon>Acanthocinini</taxon>
        <taxon>Exocentrus</taxon>
    </lineage>
</organism>